<gene>
    <name evidence="1" type="ORF">MPIPNATIZW_LOCUS6374</name>
</gene>
<name>A0ABN9ZKA9_PIPNA</name>
<organism evidence="1 2">
    <name type="scientific">Pipistrellus nathusii</name>
    <name type="common">Nathusius' pipistrelle</name>
    <dbReference type="NCBI Taxonomy" id="59473"/>
    <lineage>
        <taxon>Eukaryota</taxon>
        <taxon>Metazoa</taxon>
        <taxon>Chordata</taxon>
        <taxon>Craniata</taxon>
        <taxon>Vertebrata</taxon>
        <taxon>Euteleostomi</taxon>
        <taxon>Mammalia</taxon>
        <taxon>Eutheria</taxon>
        <taxon>Laurasiatheria</taxon>
        <taxon>Chiroptera</taxon>
        <taxon>Yangochiroptera</taxon>
        <taxon>Vespertilionidae</taxon>
        <taxon>Pipistrellus</taxon>
    </lineage>
</organism>
<keyword evidence="2" id="KW-1185">Reference proteome</keyword>
<protein>
    <submittedName>
        <fullName evidence="1">Uncharacterized protein</fullName>
    </submittedName>
</protein>
<reference evidence="1" key="1">
    <citation type="submission" date="2023-12" db="EMBL/GenBank/DDBJ databases">
        <authorList>
            <person name="Brown T."/>
        </authorList>
    </citation>
    <scope>NUCLEOTIDE SEQUENCE</scope>
</reference>
<accession>A0ABN9ZKA9</accession>
<sequence length="129" mass="14143">MTICDLQLRLNLTHAKPAHQQPEMNSKDGMGLGGCNPGPPRPYDLGWNWSICGWTSAAGEGSCWRHRTLDRFLSRSSLSPSSFPQPHLSFASNSNSLNLPGVSGQGLWLCSESMIWGGKLKNEVTEAMR</sequence>
<evidence type="ECO:0000313" key="1">
    <source>
        <dbReference type="EMBL" id="CAK6438068.1"/>
    </source>
</evidence>
<proteinExistence type="predicted"/>
<dbReference type="EMBL" id="OY882873">
    <property type="protein sequence ID" value="CAK6438068.1"/>
    <property type="molecule type" value="Genomic_DNA"/>
</dbReference>
<dbReference type="Proteomes" id="UP001314169">
    <property type="component" value="Chromosome 16"/>
</dbReference>
<evidence type="ECO:0000313" key="2">
    <source>
        <dbReference type="Proteomes" id="UP001314169"/>
    </source>
</evidence>